<gene>
    <name evidence="1" type="ORF">SLEP1_g34602</name>
</gene>
<organism evidence="1 2">
    <name type="scientific">Rubroshorea leprosula</name>
    <dbReference type="NCBI Taxonomy" id="152421"/>
    <lineage>
        <taxon>Eukaryota</taxon>
        <taxon>Viridiplantae</taxon>
        <taxon>Streptophyta</taxon>
        <taxon>Embryophyta</taxon>
        <taxon>Tracheophyta</taxon>
        <taxon>Spermatophyta</taxon>
        <taxon>Magnoliopsida</taxon>
        <taxon>eudicotyledons</taxon>
        <taxon>Gunneridae</taxon>
        <taxon>Pentapetalae</taxon>
        <taxon>rosids</taxon>
        <taxon>malvids</taxon>
        <taxon>Malvales</taxon>
        <taxon>Dipterocarpaceae</taxon>
        <taxon>Rubroshorea</taxon>
    </lineage>
</organism>
<proteinExistence type="predicted"/>
<dbReference type="Proteomes" id="UP001054252">
    <property type="component" value="Unassembled WGS sequence"/>
</dbReference>
<dbReference type="EMBL" id="BPVZ01000068">
    <property type="protein sequence ID" value="GKV25109.1"/>
    <property type="molecule type" value="Genomic_DNA"/>
</dbReference>
<evidence type="ECO:0000313" key="2">
    <source>
        <dbReference type="Proteomes" id="UP001054252"/>
    </source>
</evidence>
<sequence>MIFAQYHIFNTLRMKNIVKCFSELSEFLDCCDFVKLNGDPNKCFFYVLVFRLAIAHNNIASNFNCRVLAVKQPESPLRKTKSPATLPALDSSTNMDFSQIEIAALQVPNIPPPKIPYRICPNPSAIIWRSRKSRRKGSPLE</sequence>
<dbReference type="PANTHER" id="PTHR47848:SF1">
    <property type="entry name" value="ADENINE NUCLEOTIDE ALPHA HYDROLASES-LIKE SUPERFAMILY PROTEIN"/>
    <property type="match status" value="1"/>
</dbReference>
<reference evidence="1 2" key="1">
    <citation type="journal article" date="2021" name="Commun. Biol.">
        <title>The genome of Shorea leprosula (Dipterocarpaceae) highlights the ecological relevance of drought in aseasonal tropical rainforests.</title>
        <authorList>
            <person name="Ng K.K.S."/>
            <person name="Kobayashi M.J."/>
            <person name="Fawcett J.A."/>
            <person name="Hatakeyama M."/>
            <person name="Paape T."/>
            <person name="Ng C.H."/>
            <person name="Ang C.C."/>
            <person name="Tnah L.H."/>
            <person name="Lee C.T."/>
            <person name="Nishiyama T."/>
            <person name="Sese J."/>
            <person name="O'Brien M.J."/>
            <person name="Copetti D."/>
            <person name="Mohd Noor M.I."/>
            <person name="Ong R.C."/>
            <person name="Putra M."/>
            <person name="Sireger I.Z."/>
            <person name="Indrioko S."/>
            <person name="Kosugi Y."/>
            <person name="Izuno A."/>
            <person name="Isagi Y."/>
            <person name="Lee S.L."/>
            <person name="Shimizu K.K."/>
        </authorList>
    </citation>
    <scope>NUCLEOTIDE SEQUENCE [LARGE SCALE GENOMIC DNA]</scope>
    <source>
        <strain evidence="1">214</strain>
    </source>
</reference>
<protein>
    <submittedName>
        <fullName evidence="1">Uncharacterized protein</fullName>
    </submittedName>
</protein>
<dbReference type="PANTHER" id="PTHR47848">
    <property type="entry name" value="ADENINE NUCLEOTIDE ALPHA HYDROLASES-LIKE SUPERFAMILY PROTEIN"/>
    <property type="match status" value="1"/>
</dbReference>
<dbReference type="AlphaFoldDB" id="A0AAV5KKR8"/>
<name>A0AAV5KKR8_9ROSI</name>
<evidence type="ECO:0000313" key="1">
    <source>
        <dbReference type="EMBL" id="GKV25109.1"/>
    </source>
</evidence>
<keyword evidence="2" id="KW-1185">Reference proteome</keyword>
<accession>A0AAV5KKR8</accession>
<comment type="caution">
    <text evidence="1">The sequence shown here is derived from an EMBL/GenBank/DDBJ whole genome shotgun (WGS) entry which is preliminary data.</text>
</comment>